<organism evidence="7 8">
    <name type="scientific">Candidatus Gottesmanbacteria bacterium RIFCSPLOWO2_01_FULL_42_22</name>
    <dbReference type="NCBI Taxonomy" id="1798391"/>
    <lineage>
        <taxon>Bacteria</taxon>
        <taxon>Candidatus Gottesmaniibacteriota</taxon>
    </lineage>
</organism>
<name>A0A1F6BB60_9BACT</name>
<keyword evidence="4" id="KW-0963">Cytoplasm</keyword>
<comment type="caution">
    <text evidence="7">The sequence shown here is derived from an EMBL/GenBank/DDBJ whole genome shotgun (WGS) entry which is preliminary data.</text>
</comment>
<keyword evidence="3 4" id="KW-0804">Transcription</keyword>
<evidence type="ECO:0000259" key="6">
    <source>
        <dbReference type="Pfam" id="PF20772"/>
    </source>
</evidence>
<dbReference type="AlphaFoldDB" id="A0A1F6BB60"/>
<dbReference type="InterPro" id="IPR049083">
    <property type="entry name" value="TACO1_YebC_N"/>
</dbReference>
<dbReference type="NCBIfam" id="TIGR01033">
    <property type="entry name" value="YebC/PmpR family DNA-binding transcriptional regulator"/>
    <property type="match status" value="1"/>
</dbReference>
<dbReference type="Proteomes" id="UP000176228">
    <property type="component" value="Unassembled WGS sequence"/>
</dbReference>
<keyword evidence="4" id="KW-0238">DNA-binding</keyword>
<feature type="domain" description="TACO1/YebC-like N-terminal" evidence="6">
    <location>
        <begin position="5"/>
        <end position="74"/>
    </location>
</feature>
<comment type="subcellular location">
    <subcellularLocation>
        <location evidence="4">Cytoplasm</location>
    </subcellularLocation>
</comment>
<dbReference type="InterPro" id="IPR048300">
    <property type="entry name" value="TACO1_YebC-like_2nd/3rd_dom"/>
</dbReference>
<keyword evidence="2 4" id="KW-0805">Transcription regulation</keyword>
<dbReference type="Pfam" id="PF20772">
    <property type="entry name" value="TACO1_YebC_N"/>
    <property type="match status" value="1"/>
</dbReference>
<dbReference type="PANTHER" id="PTHR12532:SF0">
    <property type="entry name" value="TRANSLATIONAL ACTIVATOR OF CYTOCHROME C OXIDASE 1"/>
    <property type="match status" value="1"/>
</dbReference>
<evidence type="ECO:0000256" key="4">
    <source>
        <dbReference type="HAMAP-Rule" id="MF_00693"/>
    </source>
</evidence>
<evidence type="ECO:0000313" key="7">
    <source>
        <dbReference type="EMBL" id="OGG34108.1"/>
    </source>
</evidence>
<reference evidence="7 8" key="1">
    <citation type="journal article" date="2016" name="Nat. Commun.">
        <title>Thousands of microbial genomes shed light on interconnected biogeochemical processes in an aquifer system.</title>
        <authorList>
            <person name="Anantharaman K."/>
            <person name="Brown C.T."/>
            <person name="Hug L.A."/>
            <person name="Sharon I."/>
            <person name="Castelle C.J."/>
            <person name="Probst A.J."/>
            <person name="Thomas B.C."/>
            <person name="Singh A."/>
            <person name="Wilkins M.J."/>
            <person name="Karaoz U."/>
            <person name="Brodie E.L."/>
            <person name="Williams K.H."/>
            <person name="Hubbard S.S."/>
            <person name="Banfield J.F."/>
        </authorList>
    </citation>
    <scope>NUCLEOTIDE SEQUENCE [LARGE SCALE GENOMIC DNA]</scope>
</reference>
<comment type="similarity">
    <text evidence="1 4">Belongs to the TACO1 family.</text>
</comment>
<dbReference type="GO" id="GO:0003677">
    <property type="term" value="F:DNA binding"/>
    <property type="evidence" value="ECO:0007669"/>
    <property type="project" value="UniProtKB-UniRule"/>
</dbReference>
<dbReference type="Gene3D" id="1.10.10.200">
    <property type="match status" value="1"/>
</dbReference>
<dbReference type="InterPro" id="IPR029072">
    <property type="entry name" value="YebC-like"/>
</dbReference>
<dbReference type="Gene3D" id="3.30.70.980">
    <property type="match status" value="2"/>
</dbReference>
<dbReference type="FunFam" id="1.10.10.200:FF:000002">
    <property type="entry name" value="Probable transcriptional regulatory protein CLM62_37755"/>
    <property type="match status" value="1"/>
</dbReference>
<dbReference type="HAMAP" id="MF_00693">
    <property type="entry name" value="Transcrip_reg_TACO1"/>
    <property type="match status" value="1"/>
</dbReference>
<evidence type="ECO:0000259" key="5">
    <source>
        <dbReference type="Pfam" id="PF01709"/>
    </source>
</evidence>
<evidence type="ECO:0000313" key="8">
    <source>
        <dbReference type="Proteomes" id="UP000176228"/>
    </source>
</evidence>
<dbReference type="PANTHER" id="PTHR12532">
    <property type="entry name" value="TRANSLATIONAL ACTIVATOR OF CYTOCHROME C OXIDASE 1"/>
    <property type="match status" value="1"/>
</dbReference>
<evidence type="ECO:0000256" key="1">
    <source>
        <dbReference type="ARBA" id="ARBA00008724"/>
    </source>
</evidence>
<dbReference type="SUPFAM" id="SSF75625">
    <property type="entry name" value="YebC-like"/>
    <property type="match status" value="1"/>
</dbReference>
<dbReference type="EMBL" id="MFJU01000035">
    <property type="protein sequence ID" value="OGG34108.1"/>
    <property type="molecule type" value="Genomic_DNA"/>
</dbReference>
<dbReference type="InterPro" id="IPR017856">
    <property type="entry name" value="Integrase-like_N"/>
</dbReference>
<dbReference type="NCBIfam" id="NF001030">
    <property type="entry name" value="PRK00110.1"/>
    <property type="match status" value="1"/>
</dbReference>
<dbReference type="InterPro" id="IPR002876">
    <property type="entry name" value="Transcrip_reg_TACO1-like"/>
</dbReference>
<sequence>MSGHSKWSKVKHQKASTDAVKGKIFTKMANAIIMAVKQGGGTDPDSNFKLRLAIDRAKNANMPKDNIVRAIERAGKSGESESVSEIIYEAFGPAGIGILIKAVTDNKQRTVSEIKNILERGGGVLASQGAVSHLFQQVGLLEVEKNSRTFDEIFELVSQAGGIDMEEEEGIIMVYSTYADLHKVREFLEKHAFKILSAELYFRPDLQLNIEKTDLSEKIDKLLIILEDTEDIQRVYTNYKPNV</sequence>
<dbReference type="STRING" id="1798391.A2968_02960"/>
<gene>
    <name evidence="7" type="ORF">A2968_02960</name>
</gene>
<dbReference type="GO" id="GO:0006355">
    <property type="term" value="P:regulation of DNA-templated transcription"/>
    <property type="evidence" value="ECO:0007669"/>
    <property type="project" value="UniProtKB-UniRule"/>
</dbReference>
<dbReference type="InterPro" id="IPR026564">
    <property type="entry name" value="Transcrip_reg_TACO1-like_dom3"/>
</dbReference>
<protein>
    <recommendedName>
        <fullName evidence="4">Probable transcriptional regulatory protein A2968_02960</fullName>
    </recommendedName>
</protein>
<evidence type="ECO:0000256" key="2">
    <source>
        <dbReference type="ARBA" id="ARBA00023015"/>
    </source>
</evidence>
<dbReference type="GO" id="GO:0005737">
    <property type="term" value="C:cytoplasm"/>
    <property type="evidence" value="ECO:0007669"/>
    <property type="project" value="UniProtKB-SubCell"/>
</dbReference>
<dbReference type="NCBIfam" id="NF009044">
    <property type="entry name" value="PRK12378.1"/>
    <property type="match status" value="1"/>
</dbReference>
<evidence type="ECO:0000256" key="3">
    <source>
        <dbReference type="ARBA" id="ARBA00023163"/>
    </source>
</evidence>
<proteinExistence type="inferred from homology"/>
<feature type="domain" description="TACO1/YebC-like second and third" evidence="5">
    <location>
        <begin position="84"/>
        <end position="239"/>
    </location>
</feature>
<dbReference type="Pfam" id="PF01709">
    <property type="entry name" value="Transcrip_reg"/>
    <property type="match status" value="1"/>
</dbReference>
<accession>A0A1F6BB60</accession>